<feature type="domain" description="Hydantoinase B/oxoprolinase" evidence="1">
    <location>
        <begin position="8"/>
        <end position="305"/>
    </location>
</feature>
<dbReference type="Pfam" id="PF02538">
    <property type="entry name" value="Hydantoinase_B"/>
    <property type="match status" value="1"/>
</dbReference>
<dbReference type="AlphaFoldDB" id="A0AA43QJZ8"/>
<dbReference type="PANTHER" id="PTHR11365">
    <property type="entry name" value="5-OXOPROLINASE RELATED"/>
    <property type="match status" value="1"/>
</dbReference>
<dbReference type="GO" id="GO:0006749">
    <property type="term" value="P:glutathione metabolic process"/>
    <property type="evidence" value="ECO:0007669"/>
    <property type="project" value="TreeGrafter"/>
</dbReference>
<dbReference type="InterPro" id="IPR045079">
    <property type="entry name" value="Oxoprolinase-like"/>
</dbReference>
<comment type="caution">
    <text evidence="2">The sequence shown here is derived from an EMBL/GenBank/DDBJ whole genome shotgun (WGS) entry which is preliminary data.</text>
</comment>
<dbReference type="EMBL" id="JAPUFD010000005">
    <property type="protein sequence ID" value="MDI1487147.1"/>
    <property type="molecule type" value="Genomic_DNA"/>
</dbReference>
<proteinExistence type="predicted"/>
<evidence type="ECO:0000259" key="1">
    <source>
        <dbReference type="Pfam" id="PF02538"/>
    </source>
</evidence>
<protein>
    <recommendedName>
        <fullName evidence="1">Hydantoinase B/oxoprolinase domain-containing protein</fullName>
    </recommendedName>
</protein>
<dbReference type="GO" id="GO:0017168">
    <property type="term" value="F:5-oxoprolinase (ATP-hydrolyzing) activity"/>
    <property type="evidence" value="ECO:0007669"/>
    <property type="project" value="TreeGrafter"/>
</dbReference>
<dbReference type="PANTHER" id="PTHR11365:SF23">
    <property type="entry name" value="HYPOTHETICAL 5-OXOPROLINASE (EUROFUNG)-RELATED"/>
    <property type="match status" value="1"/>
</dbReference>
<name>A0AA43QJZ8_9LECA</name>
<organism evidence="2 3">
    <name type="scientific">Ramalina farinacea</name>
    <dbReference type="NCBI Taxonomy" id="258253"/>
    <lineage>
        <taxon>Eukaryota</taxon>
        <taxon>Fungi</taxon>
        <taxon>Dikarya</taxon>
        <taxon>Ascomycota</taxon>
        <taxon>Pezizomycotina</taxon>
        <taxon>Lecanoromycetes</taxon>
        <taxon>OSLEUM clade</taxon>
        <taxon>Lecanoromycetidae</taxon>
        <taxon>Lecanorales</taxon>
        <taxon>Lecanorineae</taxon>
        <taxon>Ramalinaceae</taxon>
        <taxon>Ramalina</taxon>
    </lineage>
</organism>
<reference evidence="2" key="1">
    <citation type="journal article" date="2023" name="Genome Biol. Evol.">
        <title>First Whole Genome Sequence and Flow Cytometry Genome Size Data for the Lichen-Forming Fungus Ramalina farinacea (Ascomycota).</title>
        <authorList>
            <person name="Llewellyn T."/>
            <person name="Mian S."/>
            <person name="Hill R."/>
            <person name="Leitch I.J."/>
            <person name="Gaya E."/>
        </authorList>
    </citation>
    <scope>NUCLEOTIDE SEQUENCE</scope>
    <source>
        <strain evidence="2">LIQ254RAFAR</strain>
    </source>
</reference>
<dbReference type="GO" id="GO:0005829">
    <property type="term" value="C:cytosol"/>
    <property type="evidence" value="ECO:0007669"/>
    <property type="project" value="TreeGrafter"/>
</dbReference>
<keyword evidence="3" id="KW-1185">Reference proteome</keyword>
<gene>
    <name evidence="2" type="ORF">OHK93_006415</name>
</gene>
<evidence type="ECO:0000313" key="2">
    <source>
        <dbReference type="EMBL" id="MDI1487147.1"/>
    </source>
</evidence>
<dbReference type="Proteomes" id="UP001161017">
    <property type="component" value="Unassembled WGS sequence"/>
</dbReference>
<accession>A0AA43QJZ8</accession>
<sequence>MSTLFDTAIPDHPVYFEDWIDDDGKGAGPWKIACTVSKEGGKLKTDFTGTYPQSTSSINFLLSHSMFKMFIGFYLIAVYDPGNLVNDGFHDLIDMHVPEGSLLNPIRPAALSCRTHLLGRVMDLLAGLLGQKAPEFMTAGGFSDSPHLMFSGYKASGEWFQLYQIGFGGVPARPHGDGMDGHSLWPAFKSIPNELLELQYPLRIEEYKLVTDSGGPGLYRGGNGQRICYRFLDKGEISTHDDRWLSYPCGVVGGMPGARSSKVLVHNHDGSGRREVLGSKADHIVVNEGDVLEWVTWGGGGYGDPLKRAPSLVALEVRRGLVSFEGAKRYGVVVKSDFTVDEDGTDRLREDIRNGRPVGWEKQVFDRGGPMEEIAAKALQETGLEAPTHPSKTLARGPHSGLKWVQDWYEEHRAKDTT</sequence>
<dbReference type="InterPro" id="IPR003692">
    <property type="entry name" value="Hydantoinase_B"/>
</dbReference>
<evidence type="ECO:0000313" key="3">
    <source>
        <dbReference type="Proteomes" id="UP001161017"/>
    </source>
</evidence>